<evidence type="ECO:0000259" key="4">
    <source>
        <dbReference type="Pfam" id="PF21959"/>
    </source>
</evidence>
<feature type="region of interest" description="Disordered" evidence="1">
    <location>
        <begin position="975"/>
        <end position="1009"/>
    </location>
</feature>
<dbReference type="NCBIfam" id="NF012211">
    <property type="entry name" value="tand_rpt_95"/>
    <property type="match status" value="6"/>
</dbReference>
<proteinExistence type="predicted"/>
<feature type="region of interest" description="Disordered" evidence="1">
    <location>
        <begin position="1"/>
        <end position="22"/>
    </location>
</feature>
<keyword evidence="6" id="KW-1185">Reference proteome</keyword>
<feature type="domain" description="Cadherin-like" evidence="3">
    <location>
        <begin position="694"/>
        <end position="739"/>
    </location>
</feature>
<dbReference type="EMBL" id="JBBKZT010000012">
    <property type="protein sequence ID" value="MEJ8849748.1"/>
    <property type="molecule type" value="Genomic_DNA"/>
</dbReference>
<evidence type="ECO:0000256" key="1">
    <source>
        <dbReference type="SAM" id="MobiDB-lite"/>
    </source>
</evidence>
<gene>
    <name evidence="5" type="ORF">WKW82_24085</name>
</gene>
<evidence type="ECO:0000313" key="5">
    <source>
        <dbReference type="EMBL" id="MEJ8849748.1"/>
    </source>
</evidence>
<protein>
    <submittedName>
        <fullName evidence="5">Ig-like domain-containing protein</fullName>
    </submittedName>
</protein>
<comment type="caution">
    <text evidence="5">The sequence shown here is derived from an EMBL/GenBank/DDBJ whole genome shotgun (WGS) entry which is preliminary data.</text>
</comment>
<dbReference type="Gene3D" id="2.60.40.3440">
    <property type="match status" value="2"/>
</dbReference>
<dbReference type="Gene3D" id="2.60.40.1200">
    <property type="match status" value="2"/>
</dbReference>
<dbReference type="RefSeq" id="WP_340344874.1">
    <property type="nucleotide sequence ID" value="NZ_JBBKZT010000012.1"/>
</dbReference>
<dbReference type="Pfam" id="PF21959">
    <property type="entry name" value="DUF6923"/>
    <property type="match status" value="1"/>
</dbReference>
<dbReference type="InterPro" id="IPR025592">
    <property type="entry name" value="DUF4347"/>
</dbReference>
<feature type="domain" description="DUF4347" evidence="2">
    <location>
        <begin position="98"/>
        <end position="248"/>
    </location>
</feature>
<reference evidence="5 6" key="1">
    <citation type="submission" date="2024-03" db="EMBL/GenBank/DDBJ databases">
        <title>Novel species of the genus Variovorax.</title>
        <authorList>
            <person name="Liu Q."/>
            <person name="Xin Y.-H."/>
        </authorList>
    </citation>
    <scope>NUCLEOTIDE SEQUENCE [LARGE SCALE GENOMIC DNA]</scope>
    <source>
        <strain evidence="5 6">KACC 18900</strain>
    </source>
</reference>
<feature type="domain" description="Cadherin-like" evidence="3">
    <location>
        <begin position="1008"/>
        <end position="1107"/>
    </location>
</feature>
<name>A0ABU8WQE9_9BURK</name>
<dbReference type="Gene3D" id="2.60.40.2810">
    <property type="match status" value="1"/>
</dbReference>
<evidence type="ECO:0000313" key="6">
    <source>
        <dbReference type="Proteomes" id="UP001385892"/>
    </source>
</evidence>
<dbReference type="Pfam" id="PF14252">
    <property type="entry name" value="DUF4347"/>
    <property type="match status" value="1"/>
</dbReference>
<evidence type="ECO:0000259" key="3">
    <source>
        <dbReference type="Pfam" id="PF17892"/>
    </source>
</evidence>
<sequence>MFKRYSNRQSSSTTPARKPVPKIRLQALESRVLLDAAAAATVEAMADQGHAPVDAQPDASNAELMQALAHANTHLAPVDSGDAHPADSADTAAHAANVYFIDHSLADVDTLVKDLGPNAEIHFIEPGQDGVQLIADTLAGRSDIGAIHLVSHGGEGQLHLGSATLTLESMQGEYRDELAAIGRSLSADGDILIYGCDFAEGTEGQHASELLASITGADVAASTDATGAAGLGGNWTLESHTGAVEARAIEARDWNHLMAAPTLTLDANGSSGGTGGNYRITSGPGGSEPTHLADVDALVSDADNDIQSLTLSLGGFANGAKESITFGSGNAMQFVRMDGVAHDPMKVTVGGTQFDIQYNGSAITVSRSGGGNISAAELNSLLRTVGYLNDATTASVVTGNRTVGFTVSDGASTSAARFTTVNVVAQQRFDDQGNAYVVIANTAPVVGSDGNTYAANRSSQLVTIAFGDAELQRSEWSAGINVNAMGFNTADGFSYGISGSNVVRIGGDGSMVILGTVDGTGAPASFAAGGFTSGDFGPDGLLYVYSSSYRTLQAINVQTMKWDHSVDFTVPTAGANIADIAYNAKDDKFYGVLPAASGGGLLSIDRTTGATRVIGATGVGPTVAFGGMFSDVTGNIYGFANSTGQVYKFDVNTGAGTALPNSSVGIVTGADGFSSRELRLVNTDPVAHDDGVYPVTVDGDGGYSFDPVVDYHGPVPGITYTVDDGNGGTATGKLTIVVTPVNDAPVAVDDTFSTKEDTALVLDLVGNDKDVDGDTLRVASINGTDLTSGTAQVIDVPNGKVNVAADGTITFAPNQDYKGPVSFDYEVTDPSGARDTGSVSITVTPVNDAPVKSGDTLGELTLSVKSVNDAPVTGDDTVTTDEDKPVVLDLLANDRDADGDALKITSINGTAVTGGAQTIDVPNGKVSIAADGTMTFTPNRDYNGPVSFAYVVEDTSGAKGTGTVNVSVASVNDAPVIKGPAQPGNPGAGKPGTPDQGKPGESGNGTDIVTEDTPLVVQPAEGLLSNVVDPDGDTLAIKDFTVDGVKGPILAGRPADIPGVGVLVINADGGYTFTPAPDYNGPVPMAHYTVADGHGGEVTGELALTVKAVNDEPVANDDAATTDEDKPVVLDLLGNDNDLDGDALRISSINGTALTGGVQDIAVPHGMVHIAADGTISFMPAPDYNGPVRIAYVVADSSGGTGTGTVRIDVAAVNDAPAVIGETVPGTNDRPIVVGPEGGLLTNDGDLDGDSLTIKSFTVSGVEGPIDAGKPVEIPGVGSLNINADGSYSFTPDRHYSGTLVISYTVSDGKGGLVTAALTLDIRQANDTYHDDYPFVFEPSDDLFGRHESERRPVVDAVGPRTGTPLVHAEGAVLDAINGLQGLGGTQDLSARGAVLQAVNGVASLHGSSLDSAHRVLGAEQGSQVVGHVASDNALHAQVEAMAGVDVETRSMTSLRVDSDVHLALYSRGQQTWIDVSDQAAPAQSTITKISATLADGKALPSWIRVDGHGHIAIERPVGADLQTLQITVTRKNGDTRTHVIEIDSNAGEMRQIGKSTEQKATGKDKAAKDNKTAASLFSAQLASASHQATRTVDADLLAALG</sequence>
<feature type="domain" description="Cadherin-like" evidence="3">
    <location>
        <begin position="1213"/>
        <end position="1322"/>
    </location>
</feature>
<dbReference type="Pfam" id="PF17963">
    <property type="entry name" value="Big_9"/>
    <property type="match status" value="3"/>
</dbReference>
<dbReference type="InterPro" id="IPR041690">
    <property type="entry name" value="Cadherin_5"/>
</dbReference>
<dbReference type="InterPro" id="IPR054215">
    <property type="entry name" value="DUF6923"/>
</dbReference>
<dbReference type="SUPFAM" id="SSF63825">
    <property type="entry name" value="YWTD domain"/>
    <property type="match status" value="1"/>
</dbReference>
<feature type="domain" description="DUF6923" evidence="4">
    <location>
        <begin position="457"/>
        <end position="669"/>
    </location>
</feature>
<accession>A0ABU8WQE9</accession>
<organism evidence="5 6">
    <name type="scientific">Variovorax rhizosphaerae</name>
    <dbReference type="NCBI Taxonomy" id="1836200"/>
    <lineage>
        <taxon>Bacteria</taxon>
        <taxon>Pseudomonadati</taxon>
        <taxon>Pseudomonadota</taxon>
        <taxon>Betaproteobacteria</taxon>
        <taxon>Burkholderiales</taxon>
        <taxon>Comamonadaceae</taxon>
        <taxon>Variovorax</taxon>
    </lineage>
</organism>
<dbReference type="Pfam" id="PF17892">
    <property type="entry name" value="Cadherin_5"/>
    <property type="match status" value="3"/>
</dbReference>
<evidence type="ECO:0000259" key="2">
    <source>
        <dbReference type="Pfam" id="PF14252"/>
    </source>
</evidence>
<dbReference type="Proteomes" id="UP001385892">
    <property type="component" value="Unassembled WGS sequence"/>
</dbReference>